<organism evidence="1 2">
    <name type="scientific">Fusarium xylarioides</name>
    <dbReference type="NCBI Taxonomy" id="221167"/>
    <lineage>
        <taxon>Eukaryota</taxon>
        <taxon>Fungi</taxon>
        <taxon>Dikarya</taxon>
        <taxon>Ascomycota</taxon>
        <taxon>Pezizomycotina</taxon>
        <taxon>Sordariomycetes</taxon>
        <taxon>Hypocreomycetidae</taxon>
        <taxon>Hypocreales</taxon>
        <taxon>Nectriaceae</taxon>
        <taxon>Fusarium</taxon>
        <taxon>Fusarium fujikuroi species complex</taxon>
    </lineage>
</organism>
<dbReference type="EMBL" id="JADFTT010000366">
    <property type="protein sequence ID" value="KAG5762564.1"/>
    <property type="molecule type" value="Genomic_DNA"/>
</dbReference>
<proteinExistence type="predicted"/>
<dbReference type="AlphaFoldDB" id="A0A9P7L2U8"/>
<protein>
    <submittedName>
        <fullName evidence="1">Uncharacterized protein</fullName>
    </submittedName>
</protein>
<dbReference type="OrthoDB" id="4992581at2759"/>
<name>A0A9P7L2U8_9HYPO</name>
<reference evidence="1" key="2">
    <citation type="submission" date="2020-10" db="EMBL/GenBank/DDBJ databases">
        <authorList>
            <person name="Peck L.D."/>
            <person name="Nowell R.W."/>
            <person name="Flood J."/>
            <person name="Ryan M.J."/>
            <person name="Barraclough T.G."/>
        </authorList>
    </citation>
    <scope>NUCLEOTIDE SEQUENCE</scope>
    <source>
        <strain evidence="1">IMI 127659i</strain>
    </source>
</reference>
<dbReference type="Proteomes" id="UP000750502">
    <property type="component" value="Unassembled WGS sequence"/>
</dbReference>
<accession>A0A9P7L2U8</accession>
<comment type="caution">
    <text evidence="1">The sequence shown here is derived from an EMBL/GenBank/DDBJ whole genome shotgun (WGS) entry which is preliminary data.</text>
</comment>
<keyword evidence="2" id="KW-1185">Reference proteome</keyword>
<reference evidence="1" key="1">
    <citation type="journal article" date="2020" name="bioRxiv">
        <title>Historical genomics reveals the evolutionary mechanisms behind multiple outbreaks of the host-specific coffee wilt pathogen Fusarium xylarioides.</title>
        <authorList>
            <person name="Peck D."/>
            <person name="Nowell R.W."/>
            <person name="Flood J."/>
            <person name="Ryan M.J."/>
            <person name="Barraclough T.G."/>
        </authorList>
    </citation>
    <scope>NUCLEOTIDE SEQUENCE</scope>
    <source>
        <strain evidence="1">IMI 127659i</strain>
    </source>
</reference>
<gene>
    <name evidence="1" type="ORF">H9Q72_009346</name>
</gene>
<evidence type="ECO:0000313" key="1">
    <source>
        <dbReference type="EMBL" id="KAG5762564.1"/>
    </source>
</evidence>
<evidence type="ECO:0000313" key="2">
    <source>
        <dbReference type="Proteomes" id="UP000750502"/>
    </source>
</evidence>
<sequence length="122" mass="13241">MSSEETQDAPEDQEPTLYHMALPGPFLVVGQSLRLVGAISDQGDLTSLALQTRYGLPSHDQKVSVCDPEDGAQQVVRIEGGDEALKMVLLAYGAAARFSCDVMSPPQLEYEIIVEFVRDESA</sequence>